<accession>J3PI27</accession>
<reference evidence="1" key="3">
    <citation type="submission" date="2010-09" db="EMBL/GenBank/DDBJ databases">
        <title>Annotation of Gaeumannomyces graminis var. tritici R3-111a-1.</title>
        <authorList>
            <consortium name="The Broad Institute Genome Sequencing Platform"/>
            <person name="Ma L.-J."/>
            <person name="Dead R."/>
            <person name="Young S.K."/>
            <person name="Zeng Q."/>
            <person name="Gargeya S."/>
            <person name="Fitzgerald M."/>
            <person name="Haas B."/>
            <person name="Abouelleil A."/>
            <person name="Alvarado L."/>
            <person name="Arachchi H.M."/>
            <person name="Berlin A."/>
            <person name="Brown A."/>
            <person name="Chapman S.B."/>
            <person name="Chen Z."/>
            <person name="Dunbar C."/>
            <person name="Freedman E."/>
            <person name="Gearin G."/>
            <person name="Gellesch M."/>
            <person name="Goldberg J."/>
            <person name="Griggs A."/>
            <person name="Gujja S."/>
            <person name="Heiman D."/>
            <person name="Howarth C."/>
            <person name="Larson L."/>
            <person name="Lui A."/>
            <person name="MacDonald P.J.P."/>
            <person name="Mehta T."/>
            <person name="Montmayeur A."/>
            <person name="Murphy C."/>
            <person name="Neiman D."/>
            <person name="Pearson M."/>
            <person name="Priest M."/>
            <person name="Roberts A."/>
            <person name="Saif S."/>
            <person name="Shea T."/>
            <person name="Shenoy N."/>
            <person name="Sisk P."/>
            <person name="Stolte C."/>
            <person name="Sykes S."/>
            <person name="Yandava C."/>
            <person name="Wortman J."/>
            <person name="Nusbaum C."/>
            <person name="Birren B."/>
        </authorList>
    </citation>
    <scope>NUCLEOTIDE SEQUENCE</scope>
    <source>
        <strain evidence="1">R3-111a-1</strain>
    </source>
</reference>
<evidence type="ECO:0000313" key="3">
    <source>
        <dbReference type="Proteomes" id="UP000006039"/>
    </source>
</evidence>
<organism evidence="1">
    <name type="scientific">Gaeumannomyces tritici (strain R3-111a-1)</name>
    <name type="common">Wheat and barley take-all root rot fungus</name>
    <name type="synonym">Gaeumannomyces graminis var. tritici</name>
    <dbReference type="NCBI Taxonomy" id="644352"/>
    <lineage>
        <taxon>Eukaryota</taxon>
        <taxon>Fungi</taxon>
        <taxon>Dikarya</taxon>
        <taxon>Ascomycota</taxon>
        <taxon>Pezizomycotina</taxon>
        <taxon>Sordariomycetes</taxon>
        <taxon>Sordariomycetidae</taxon>
        <taxon>Magnaporthales</taxon>
        <taxon>Magnaporthaceae</taxon>
        <taxon>Gaeumannomyces</taxon>
    </lineage>
</organism>
<name>J3PI27_GAET3</name>
<dbReference type="GeneID" id="20353615"/>
<evidence type="ECO:0000313" key="2">
    <source>
        <dbReference type="EnsemblFungi" id="EJT69539"/>
    </source>
</evidence>
<dbReference type="AlphaFoldDB" id="J3PI27"/>
<dbReference type="HOGENOM" id="CLU_2654616_0_0_1"/>
<reference evidence="2" key="5">
    <citation type="submission" date="2018-04" db="UniProtKB">
        <authorList>
            <consortium name="EnsemblFungi"/>
        </authorList>
    </citation>
    <scope>IDENTIFICATION</scope>
    <source>
        <strain evidence="2">R3-111a-1</strain>
    </source>
</reference>
<reference evidence="2" key="4">
    <citation type="journal article" date="2015" name="G3 (Bethesda)">
        <title>Genome sequences of three phytopathogenic species of the Magnaporthaceae family of fungi.</title>
        <authorList>
            <person name="Okagaki L.H."/>
            <person name="Nunes C.C."/>
            <person name="Sailsbery J."/>
            <person name="Clay B."/>
            <person name="Brown D."/>
            <person name="John T."/>
            <person name="Oh Y."/>
            <person name="Young N."/>
            <person name="Fitzgerald M."/>
            <person name="Haas B.J."/>
            <person name="Zeng Q."/>
            <person name="Young S."/>
            <person name="Adiconis X."/>
            <person name="Fan L."/>
            <person name="Levin J.Z."/>
            <person name="Mitchell T.K."/>
            <person name="Okubara P.A."/>
            <person name="Farman M.L."/>
            <person name="Kohn L.M."/>
            <person name="Birren B."/>
            <person name="Ma L.-J."/>
            <person name="Dean R.A."/>
        </authorList>
    </citation>
    <scope>NUCLEOTIDE SEQUENCE</scope>
    <source>
        <strain evidence="2">R3-111a-1</strain>
    </source>
</reference>
<gene>
    <name evidence="2" type="primary">20353615</name>
    <name evidence="1" type="ORF">GGTG_13157</name>
</gene>
<proteinExistence type="predicted"/>
<keyword evidence="3" id="KW-1185">Reference proteome</keyword>
<protein>
    <submittedName>
        <fullName evidence="1 2">Uncharacterized protein</fullName>
    </submittedName>
</protein>
<dbReference type="EnsemblFungi" id="EJT69539">
    <property type="protein sequence ID" value="EJT69539"/>
    <property type="gene ID" value="GGTG_13157"/>
</dbReference>
<dbReference type="EMBL" id="GL385404">
    <property type="protein sequence ID" value="EJT69539.1"/>
    <property type="molecule type" value="Genomic_DNA"/>
</dbReference>
<reference evidence="3" key="1">
    <citation type="submission" date="2010-07" db="EMBL/GenBank/DDBJ databases">
        <title>The genome sequence of Gaeumannomyces graminis var. tritici strain R3-111a-1.</title>
        <authorList>
            <consortium name="The Broad Institute Genome Sequencing Platform"/>
            <person name="Ma L.-J."/>
            <person name="Dead R."/>
            <person name="Young S."/>
            <person name="Zeng Q."/>
            <person name="Koehrsen M."/>
            <person name="Alvarado L."/>
            <person name="Berlin A."/>
            <person name="Chapman S.B."/>
            <person name="Chen Z."/>
            <person name="Freedman E."/>
            <person name="Gellesch M."/>
            <person name="Goldberg J."/>
            <person name="Griggs A."/>
            <person name="Gujja S."/>
            <person name="Heilman E.R."/>
            <person name="Heiman D."/>
            <person name="Hepburn T."/>
            <person name="Howarth C."/>
            <person name="Jen D."/>
            <person name="Larson L."/>
            <person name="Mehta T."/>
            <person name="Neiman D."/>
            <person name="Pearson M."/>
            <person name="Roberts A."/>
            <person name="Saif S."/>
            <person name="Shea T."/>
            <person name="Shenoy N."/>
            <person name="Sisk P."/>
            <person name="Stolte C."/>
            <person name="Sykes S."/>
            <person name="Walk T."/>
            <person name="White J."/>
            <person name="Yandava C."/>
            <person name="Haas B."/>
            <person name="Nusbaum C."/>
            <person name="Birren B."/>
        </authorList>
    </citation>
    <scope>NUCLEOTIDE SEQUENCE [LARGE SCALE GENOMIC DNA]</scope>
    <source>
        <strain evidence="3">R3-111a-1</strain>
    </source>
</reference>
<reference evidence="1" key="2">
    <citation type="submission" date="2010-07" db="EMBL/GenBank/DDBJ databases">
        <authorList>
            <consortium name="The Broad Institute Genome Sequencing Platform"/>
            <consortium name="Broad Institute Genome Sequencing Center for Infectious Disease"/>
            <person name="Ma L.-J."/>
            <person name="Dead R."/>
            <person name="Young S."/>
            <person name="Zeng Q."/>
            <person name="Koehrsen M."/>
            <person name="Alvarado L."/>
            <person name="Berlin A."/>
            <person name="Chapman S.B."/>
            <person name="Chen Z."/>
            <person name="Freedman E."/>
            <person name="Gellesch M."/>
            <person name="Goldberg J."/>
            <person name="Griggs A."/>
            <person name="Gujja S."/>
            <person name="Heilman E.R."/>
            <person name="Heiman D."/>
            <person name="Hepburn T."/>
            <person name="Howarth C."/>
            <person name="Jen D."/>
            <person name="Larson L."/>
            <person name="Mehta T."/>
            <person name="Neiman D."/>
            <person name="Pearson M."/>
            <person name="Roberts A."/>
            <person name="Saif S."/>
            <person name="Shea T."/>
            <person name="Shenoy N."/>
            <person name="Sisk P."/>
            <person name="Stolte C."/>
            <person name="Sykes S."/>
            <person name="Walk T."/>
            <person name="White J."/>
            <person name="Yandava C."/>
            <person name="Haas B."/>
            <person name="Nusbaum C."/>
            <person name="Birren B."/>
        </authorList>
    </citation>
    <scope>NUCLEOTIDE SEQUENCE</scope>
    <source>
        <strain evidence="1">R3-111a-1</strain>
    </source>
</reference>
<dbReference type="RefSeq" id="XP_009229324.1">
    <property type="nucleotide sequence ID" value="XM_009231060.1"/>
</dbReference>
<sequence length="76" mass="8382">MGSFRAESAAWWRQGNIDGHGLAFRQSTSPAAMPTFWVSILPRHPRPDQVGCIIHTLDQSQKGRRVVGMGHLDDAA</sequence>
<evidence type="ECO:0000313" key="1">
    <source>
        <dbReference type="EMBL" id="EJT69539.1"/>
    </source>
</evidence>
<dbReference type="VEuPathDB" id="FungiDB:GGTG_13157"/>
<dbReference type="Proteomes" id="UP000006039">
    <property type="component" value="Unassembled WGS sequence"/>
</dbReference>